<evidence type="ECO:0000313" key="1">
    <source>
        <dbReference type="EMBL" id="CAD9322549.1"/>
    </source>
</evidence>
<proteinExistence type="predicted"/>
<accession>A0A7S1YXW4</accession>
<name>A0A7S1YXW4_9STRA</name>
<organism evidence="1">
    <name type="scientific">Ditylum brightwellii</name>
    <dbReference type="NCBI Taxonomy" id="49249"/>
    <lineage>
        <taxon>Eukaryota</taxon>
        <taxon>Sar</taxon>
        <taxon>Stramenopiles</taxon>
        <taxon>Ochrophyta</taxon>
        <taxon>Bacillariophyta</taxon>
        <taxon>Mediophyceae</taxon>
        <taxon>Lithodesmiophycidae</taxon>
        <taxon>Lithodesmiales</taxon>
        <taxon>Lithodesmiaceae</taxon>
        <taxon>Ditylum</taxon>
    </lineage>
</organism>
<dbReference type="EMBL" id="HBGN01011087">
    <property type="protein sequence ID" value="CAD9322549.1"/>
    <property type="molecule type" value="Transcribed_RNA"/>
</dbReference>
<sequence>MDIEAIIAQERTDYDDCGQHLWITQKWARIKGCDKNYRLEGTIELQAIRGQLFRLALRSVRLSQVMVSGSDDVHNEDKTQQPKLSIYLSKKKVQQRSVDIEETGHLVLDSLFCEHNTEKEESFYVPLGTQKSNESFSEFIGVAFVKQRKYDPATEEPIIYGYARFDQRDNIHNIDMIDYCR</sequence>
<reference evidence="1" key="1">
    <citation type="submission" date="2021-01" db="EMBL/GenBank/DDBJ databases">
        <authorList>
            <person name="Corre E."/>
            <person name="Pelletier E."/>
            <person name="Niang G."/>
            <person name="Scheremetjew M."/>
            <person name="Finn R."/>
            <person name="Kale V."/>
            <person name="Holt S."/>
            <person name="Cochrane G."/>
            <person name="Meng A."/>
            <person name="Brown T."/>
            <person name="Cohen L."/>
        </authorList>
    </citation>
    <scope>NUCLEOTIDE SEQUENCE</scope>
    <source>
        <strain evidence="1">Pop2</strain>
    </source>
</reference>
<gene>
    <name evidence="1" type="ORF">DBRI1063_LOCUS7084</name>
</gene>
<protein>
    <submittedName>
        <fullName evidence="1">Uncharacterized protein</fullName>
    </submittedName>
</protein>
<dbReference type="AlphaFoldDB" id="A0A7S1YXW4"/>